<dbReference type="RefSeq" id="WP_021095380.1">
    <property type="nucleotide sequence ID" value="NZ_ANOC01000044.1"/>
</dbReference>
<dbReference type="Proteomes" id="UP000032047">
    <property type="component" value="Unassembled WGS sequence"/>
</dbReference>
<dbReference type="PATRIC" id="fig|265546.4.peg.353"/>
<reference evidence="2 3" key="1">
    <citation type="submission" date="2015-01" db="EMBL/GenBank/DDBJ databases">
        <title>Genome sequence of Anoxybacillus ayderensis strain AB04.</title>
        <authorList>
            <person name="Belduz A.O."/>
            <person name="Canakci S."/>
            <person name="Chan K.-G."/>
            <person name="Kahar U.M."/>
            <person name="Yaakob A.S."/>
            <person name="Chan C.S."/>
            <person name="Goh K.M."/>
        </authorList>
    </citation>
    <scope>NUCLEOTIDE SEQUENCE [LARGE SCALE GENOMIC DNA]</scope>
    <source>
        <strain evidence="2 3">AB04</strain>
    </source>
</reference>
<evidence type="ECO:0000313" key="2">
    <source>
        <dbReference type="EMBL" id="KIP22660.1"/>
    </source>
</evidence>
<accession>A0A0D0GBQ8</accession>
<organism evidence="2 3">
    <name type="scientific">Anoxybacillus ayderensis</name>
    <dbReference type="NCBI Taxonomy" id="265546"/>
    <lineage>
        <taxon>Bacteria</taxon>
        <taxon>Bacillati</taxon>
        <taxon>Bacillota</taxon>
        <taxon>Bacilli</taxon>
        <taxon>Bacillales</taxon>
        <taxon>Anoxybacillaceae</taxon>
        <taxon>Anoxybacillus</taxon>
    </lineage>
</organism>
<evidence type="ECO:0000259" key="1">
    <source>
        <dbReference type="Pfam" id="PF12323"/>
    </source>
</evidence>
<protein>
    <recommendedName>
        <fullName evidence="1">Transposase putative helix-turn-helix domain-containing protein</fullName>
    </recommendedName>
</protein>
<name>A0A0D0GBQ8_9BACL</name>
<sequence>MKLTLTAKIKIMPTTEQEQLLRKTMQTYRDACNAVSEVIFKEKGKV</sequence>
<dbReference type="EMBL" id="JXTG01000001">
    <property type="protein sequence ID" value="KIP22660.1"/>
    <property type="molecule type" value="Genomic_DNA"/>
</dbReference>
<feature type="domain" description="Transposase putative helix-turn-helix" evidence="1">
    <location>
        <begin position="1"/>
        <end position="29"/>
    </location>
</feature>
<gene>
    <name evidence="2" type="ORF">JV16_00340</name>
</gene>
<evidence type="ECO:0000313" key="3">
    <source>
        <dbReference type="Proteomes" id="UP000032047"/>
    </source>
</evidence>
<proteinExistence type="predicted"/>
<dbReference type="AlphaFoldDB" id="A0A0D0GBQ8"/>
<keyword evidence="3" id="KW-1185">Reference proteome</keyword>
<dbReference type="InterPro" id="IPR021027">
    <property type="entry name" value="Transposase_put_HTH"/>
</dbReference>
<dbReference type="Pfam" id="PF12323">
    <property type="entry name" value="HTH_OrfB_IS605"/>
    <property type="match status" value="1"/>
</dbReference>
<comment type="caution">
    <text evidence="2">The sequence shown here is derived from an EMBL/GenBank/DDBJ whole genome shotgun (WGS) entry which is preliminary data.</text>
</comment>